<name>A0ACA9NZ72_9GLOM</name>
<keyword evidence="2" id="KW-1185">Reference proteome</keyword>
<evidence type="ECO:0000313" key="1">
    <source>
        <dbReference type="EMBL" id="CAG8682192.1"/>
    </source>
</evidence>
<comment type="caution">
    <text evidence="1">The sequence shown here is derived from an EMBL/GenBank/DDBJ whole genome shotgun (WGS) entry which is preliminary data.</text>
</comment>
<gene>
    <name evidence="1" type="ORF">SPELUC_LOCUS10218</name>
</gene>
<organism evidence="1 2">
    <name type="scientific">Cetraspora pellucida</name>
    <dbReference type="NCBI Taxonomy" id="1433469"/>
    <lineage>
        <taxon>Eukaryota</taxon>
        <taxon>Fungi</taxon>
        <taxon>Fungi incertae sedis</taxon>
        <taxon>Mucoromycota</taxon>
        <taxon>Glomeromycotina</taxon>
        <taxon>Glomeromycetes</taxon>
        <taxon>Diversisporales</taxon>
        <taxon>Gigasporaceae</taxon>
        <taxon>Cetraspora</taxon>
    </lineage>
</organism>
<proteinExistence type="predicted"/>
<dbReference type="Proteomes" id="UP000789366">
    <property type="component" value="Unassembled WGS sequence"/>
</dbReference>
<sequence>MVSYRYAKANNSQYPNYKPSRPKLYILYNDMNALYLGTMTQYMPIKILNKVGSEEVLVIQSIAPNAKIDYMLEVNLESPIHLYNFIANYSLVSKKQV</sequence>
<evidence type="ECO:0000313" key="2">
    <source>
        <dbReference type="Proteomes" id="UP000789366"/>
    </source>
</evidence>
<protein>
    <submittedName>
        <fullName evidence="1">11547_t:CDS:1</fullName>
    </submittedName>
</protein>
<accession>A0ACA9NZ72</accession>
<reference evidence="1" key="1">
    <citation type="submission" date="2021-06" db="EMBL/GenBank/DDBJ databases">
        <authorList>
            <person name="Kallberg Y."/>
            <person name="Tangrot J."/>
            <person name="Rosling A."/>
        </authorList>
    </citation>
    <scope>NUCLEOTIDE SEQUENCE</scope>
    <source>
        <strain evidence="1">28 12/20/2015</strain>
    </source>
</reference>
<feature type="non-terminal residue" evidence="1">
    <location>
        <position position="97"/>
    </location>
</feature>
<dbReference type="EMBL" id="CAJVPW010018527">
    <property type="protein sequence ID" value="CAG8682192.1"/>
    <property type="molecule type" value="Genomic_DNA"/>
</dbReference>